<dbReference type="PROSITE" id="PS50835">
    <property type="entry name" value="IG_LIKE"/>
    <property type="match status" value="1"/>
</dbReference>
<keyword evidence="3" id="KW-0645">Protease</keyword>
<organism evidence="3 4">
    <name type="scientific">Cyclonatronum proteinivorum</name>
    <dbReference type="NCBI Taxonomy" id="1457365"/>
    <lineage>
        <taxon>Bacteria</taxon>
        <taxon>Pseudomonadati</taxon>
        <taxon>Balneolota</taxon>
        <taxon>Balneolia</taxon>
        <taxon>Balneolales</taxon>
        <taxon>Cyclonatronaceae</taxon>
        <taxon>Cyclonatronum</taxon>
    </lineage>
</organism>
<dbReference type="GO" id="GO:0004252">
    <property type="term" value="F:serine-type endopeptidase activity"/>
    <property type="evidence" value="ECO:0007669"/>
    <property type="project" value="InterPro"/>
</dbReference>
<evidence type="ECO:0000256" key="1">
    <source>
        <dbReference type="SAM" id="SignalP"/>
    </source>
</evidence>
<feature type="signal peptide" evidence="1">
    <location>
        <begin position="1"/>
        <end position="25"/>
    </location>
</feature>
<dbReference type="RefSeq" id="WP_114983360.1">
    <property type="nucleotide sequence ID" value="NZ_CP027806.1"/>
</dbReference>
<dbReference type="Proteomes" id="UP000254808">
    <property type="component" value="Chromosome"/>
</dbReference>
<protein>
    <submittedName>
        <fullName evidence="3">Serine protease Do</fullName>
    </submittedName>
</protein>
<evidence type="ECO:0000259" key="2">
    <source>
        <dbReference type="PROSITE" id="PS50835"/>
    </source>
</evidence>
<dbReference type="PRINTS" id="PR00834">
    <property type="entry name" value="PROTEASES2C"/>
</dbReference>
<dbReference type="InterPro" id="IPR007110">
    <property type="entry name" value="Ig-like_dom"/>
</dbReference>
<dbReference type="KEGG" id="cprv:CYPRO_0768"/>
<accession>A0A345UHU9</accession>
<reference evidence="3 4" key="1">
    <citation type="submission" date="2018-03" db="EMBL/GenBank/DDBJ databases">
        <title>Phenotypic and genomic properties of Cyclonatronum proteinivorum gen. nov., sp. nov., a haloalkaliphilic bacteroidete from soda lakes possessing Na+-translocating rhodopsin.</title>
        <authorList>
            <person name="Toshchakov S.V."/>
            <person name="Korzhenkov A."/>
            <person name="Samarov N.I."/>
            <person name="Kublanov I.V."/>
            <person name="Muntyan M.S."/>
            <person name="Sorokin D.Y."/>
        </authorList>
    </citation>
    <scope>NUCLEOTIDE SEQUENCE [LARGE SCALE GENOMIC DNA]</scope>
    <source>
        <strain evidence="3 4">Omega</strain>
    </source>
</reference>
<dbReference type="GO" id="GO:0006508">
    <property type="term" value="P:proteolysis"/>
    <property type="evidence" value="ECO:0007669"/>
    <property type="project" value="UniProtKB-KW"/>
</dbReference>
<feature type="chain" id="PRO_5016923507" evidence="1">
    <location>
        <begin position="26"/>
        <end position="754"/>
    </location>
</feature>
<feature type="domain" description="Ig-like" evidence="2">
    <location>
        <begin position="459"/>
        <end position="542"/>
    </location>
</feature>
<dbReference type="Pfam" id="PF13365">
    <property type="entry name" value="Trypsin_2"/>
    <property type="match status" value="1"/>
</dbReference>
<dbReference type="PANTHER" id="PTHR43019">
    <property type="entry name" value="SERINE ENDOPROTEASE DEGS"/>
    <property type="match status" value="1"/>
</dbReference>
<dbReference type="Gene3D" id="2.40.10.10">
    <property type="entry name" value="Trypsin-like serine proteases"/>
    <property type="match status" value="2"/>
</dbReference>
<evidence type="ECO:0000313" key="3">
    <source>
        <dbReference type="EMBL" id="AXJ00051.1"/>
    </source>
</evidence>
<dbReference type="EMBL" id="CP027806">
    <property type="protein sequence ID" value="AXJ00051.1"/>
    <property type="molecule type" value="Genomic_DNA"/>
</dbReference>
<evidence type="ECO:0000313" key="4">
    <source>
        <dbReference type="Proteomes" id="UP000254808"/>
    </source>
</evidence>
<name>A0A345UHU9_9BACT</name>
<dbReference type="PANTHER" id="PTHR43019:SF23">
    <property type="entry name" value="PROTEASE DO-LIKE 5, CHLOROPLASTIC"/>
    <property type="match status" value="1"/>
</dbReference>
<dbReference type="OrthoDB" id="5973611at2"/>
<keyword evidence="1" id="KW-0732">Signal</keyword>
<dbReference type="SUPFAM" id="SSF50494">
    <property type="entry name" value="Trypsin-like serine proteases"/>
    <property type="match status" value="1"/>
</dbReference>
<gene>
    <name evidence="3" type="ORF">CYPRO_0768</name>
</gene>
<dbReference type="AlphaFoldDB" id="A0A345UHU9"/>
<keyword evidence="4" id="KW-1185">Reference proteome</keyword>
<sequence length="754" mass="82285">MNHLQDFIRLLLLSAVMVCFTAPEAASQTQASKTSARASASGASVSAPASFTGLDINAASTAAVQIVTPRSTGSGSLHILEDLALVITNRHVVMGHDEIEVHTLHDIFEPARPTYIAALSYYSMEYDFAVYQIVRDMSGNRVSTDQVRRGTHRNGLALQPLTSVETDTPLNRGDRISILSFPGIGDNELVYSQGIISSLKFEEYEGQRLPEFIRTNAEFSPGSSGGIALNSDGLFIGIPTYVRTEEQTGARLGSILSIHMIAAVSEAGNYHTSWNDLYTDVAVQHGLAPRINGEPYFGSHRLRAGFTPDPYQIGITAGGDIDISYLGGDCVGHISQNPDAQLHWSGSSPYLTFKFLPDQQGDDTTLIINAPDGSWYCNDDAHSNTLDPALTFFNPDEGRFDIWVGTFHDGPLISGQLHITELEMAGTDPFAAEAEQGFAAEAEQGFELNPTRLHFQARPSAAILRLTTGFTPDPHTLEATAGGPVSLEEETNYLCAGYAGEAPAVRFDWSGEAHTLQFFFRAHDDLDDATILIRDPEGLYHCNDDVFPGNLNPGLNFNTPLEGRYHIWLGTFREGERAPGQLEISEGYIEEFYFHDDFEDDFYYDEPHTGSGLNWTTDPHFGTINLREGFTPDPHSVQITAGGSNSVRALNLGSGCTGFAATAPDLRLHWSGDTGLLNIFFEANNPGDDTTLIINAPDGSWHCNDDDHSGTLNPQLHFSNPASGQYDIWVGTFHQGESITGMLHISELRSQNPR</sequence>
<dbReference type="InterPro" id="IPR001940">
    <property type="entry name" value="Peptidase_S1C"/>
</dbReference>
<keyword evidence="3" id="KW-0378">Hydrolase</keyword>
<dbReference type="InterPro" id="IPR009003">
    <property type="entry name" value="Peptidase_S1_PA"/>
</dbReference>
<dbReference type="InterPro" id="IPR043504">
    <property type="entry name" value="Peptidase_S1_PA_chymotrypsin"/>
</dbReference>
<proteinExistence type="predicted"/>